<feature type="active site" description="Schiff-base intermediate with substrate" evidence="10">
    <location>
        <position position="143"/>
    </location>
</feature>
<keyword evidence="7 10" id="KW-0808">Transferase</keyword>
<dbReference type="PIRSF" id="PIRSF036915">
    <property type="entry name" value="Trnald_Bac_Plnt"/>
    <property type="match status" value="1"/>
</dbReference>
<dbReference type="PANTHER" id="PTHR10683">
    <property type="entry name" value="TRANSALDOLASE"/>
    <property type="match status" value="1"/>
</dbReference>
<comment type="catalytic activity">
    <reaction evidence="10">
        <text>D-sedoheptulose 7-phosphate + D-glyceraldehyde 3-phosphate = D-erythrose 4-phosphate + beta-D-fructose 6-phosphate</text>
        <dbReference type="Rhea" id="RHEA:17053"/>
        <dbReference type="ChEBI" id="CHEBI:16897"/>
        <dbReference type="ChEBI" id="CHEBI:57483"/>
        <dbReference type="ChEBI" id="CHEBI:57634"/>
        <dbReference type="ChEBI" id="CHEBI:59776"/>
        <dbReference type="EC" id="2.2.1.2"/>
    </reaction>
</comment>
<dbReference type="NCBIfam" id="NF002881">
    <property type="entry name" value="PRK03343.1"/>
    <property type="match status" value="1"/>
</dbReference>
<keyword evidence="12" id="KW-1185">Reference proteome</keyword>
<name>A0ABU5DMU9_9BURK</name>
<evidence type="ECO:0000256" key="6">
    <source>
        <dbReference type="ARBA" id="ARBA00022490"/>
    </source>
</evidence>
<dbReference type="SUPFAM" id="SSF51569">
    <property type="entry name" value="Aldolase"/>
    <property type="match status" value="1"/>
</dbReference>
<evidence type="ECO:0000256" key="8">
    <source>
        <dbReference type="ARBA" id="ARBA00023126"/>
    </source>
</evidence>
<sequence>MTKKNANTQALHALGQSLWVDNITRQMLDDGTLQRYIDELAITGLTSNPTIFEHAIGKSTAYDAQIAELSRAGKSGEALFFELAITDLRRAADLFKPIHAATEGVDGWASLEASPLLVDDAEGTIAAAAQLHRAAARDNIYIKIPGTAAGVKAIEASIFAGVPVNVTLLFSREQYLAAAEAYLRGIERRIAAGLDPKVESVASLFVSRWDVAVKDKLPKDRAKEKGNRLGIAIAQRCYRAYRELLAAPRWQKLAAAGAHPQRLLWASTGTKDPDAPDTLYVQALAAPDTVDTLPDKTLEAFADHGSVGAVMAPDGGDAEAVIAEHGALGIDDTALAAQLQQEGGDSFKKSWEALLKGIADKAERAGNAASKAGLA</sequence>
<evidence type="ECO:0000313" key="12">
    <source>
        <dbReference type="Proteomes" id="UP001285263"/>
    </source>
</evidence>
<keyword evidence="6 10" id="KW-0963">Cytoplasm</keyword>
<evidence type="ECO:0000313" key="11">
    <source>
        <dbReference type="EMBL" id="MDY0747617.1"/>
    </source>
</evidence>
<dbReference type="EMBL" id="JAXCLA010000008">
    <property type="protein sequence ID" value="MDY0747617.1"/>
    <property type="molecule type" value="Genomic_DNA"/>
</dbReference>
<evidence type="ECO:0000256" key="1">
    <source>
        <dbReference type="ARBA" id="ARBA00003518"/>
    </source>
</evidence>
<dbReference type="Gene3D" id="3.20.20.70">
    <property type="entry name" value="Aldolase class I"/>
    <property type="match status" value="1"/>
</dbReference>
<dbReference type="CDD" id="cd00955">
    <property type="entry name" value="Transaldolase_like"/>
    <property type="match status" value="1"/>
</dbReference>
<reference evidence="11 12" key="1">
    <citation type="submission" date="2023-11" db="EMBL/GenBank/DDBJ databases">
        <title>Paucibacter sp. nov., isolated from fresh soil in Korea.</title>
        <authorList>
            <person name="Le N.T.T."/>
        </authorList>
    </citation>
    <scope>NUCLEOTIDE SEQUENCE [LARGE SCALE GENOMIC DNA]</scope>
    <source>
        <strain evidence="11 12">R3-3</strain>
    </source>
</reference>
<proteinExistence type="inferred from homology"/>
<comment type="pathway">
    <text evidence="3 10">Carbohydrate degradation; pentose phosphate pathway; D-glyceraldehyde 3-phosphate and beta-D-fructose 6-phosphate from D-ribose 5-phosphate and D-xylulose 5-phosphate (non-oxidative stage): step 2/3.</text>
</comment>
<dbReference type="Pfam" id="PF00923">
    <property type="entry name" value="TAL_FSA"/>
    <property type="match status" value="1"/>
</dbReference>
<evidence type="ECO:0000256" key="4">
    <source>
        <dbReference type="ARBA" id="ARBA00008426"/>
    </source>
</evidence>
<dbReference type="InterPro" id="IPR004732">
    <property type="entry name" value="Transaldolase_2"/>
</dbReference>
<keyword evidence="9 10" id="KW-0704">Schiff base</keyword>
<evidence type="ECO:0000256" key="5">
    <source>
        <dbReference type="ARBA" id="ARBA00013151"/>
    </source>
</evidence>
<keyword evidence="8 10" id="KW-0570">Pentose shunt</keyword>
<dbReference type="Proteomes" id="UP001285263">
    <property type="component" value="Unassembled WGS sequence"/>
</dbReference>
<dbReference type="HAMAP" id="MF_00493">
    <property type="entry name" value="Transaldolase_2"/>
    <property type="match status" value="1"/>
</dbReference>
<dbReference type="EC" id="2.2.1.2" evidence="5 10"/>
<evidence type="ECO:0000256" key="7">
    <source>
        <dbReference type="ARBA" id="ARBA00022679"/>
    </source>
</evidence>
<gene>
    <name evidence="10 11" type="primary">tal</name>
    <name evidence="11" type="ORF">SNE35_24155</name>
</gene>
<comment type="subcellular location">
    <subcellularLocation>
        <location evidence="2 10">Cytoplasm</location>
    </subcellularLocation>
</comment>
<comment type="similarity">
    <text evidence="4 10">Belongs to the transaldolase family. Type 2 subfamily.</text>
</comment>
<organism evidence="11 12">
    <name type="scientific">Roseateles agri</name>
    <dbReference type="NCBI Taxonomy" id="3098619"/>
    <lineage>
        <taxon>Bacteria</taxon>
        <taxon>Pseudomonadati</taxon>
        <taxon>Pseudomonadota</taxon>
        <taxon>Betaproteobacteria</taxon>
        <taxon>Burkholderiales</taxon>
        <taxon>Sphaerotilaceae</taxon>
        <taxon>Roseateles</taxon>
    </lineage>
</organism>
<comment type="caution">
    <text evidence="11">The sequence shown here is derived from an EMBL/GenBank/DDBJ whole genome shotgun (WGS) entry which is preliminary data.</text>
</comment>
<dbReference type="GO" id="GO:0004801">
    <property type="term" value="F:transaldolase activity"/>
    <property type="evidence" value="ECO:0007669"/>
    <property type="project" value="UniProtKB-EC"/>
</dbReference>
<dbReference type="RefSeq" id="WP_320425580.1">
    <property type="nucleotide sequence ID" value="NZ_JAXCLA010000008.1"/>
</dbReference>
<dbReference type="InterPro" id="IPR001585">
    <property type="entry name" value="TAL/FSA"/>
</dbReference>
<dbReference type="NCBIfam" id="TIGR00876">
    <property type="entry name" value="tal_mycobact"/>
    <property type="match status" value="1"/>
</dbReference>
<evidence type="ECO:0000256" key="9">
    <source>
        <dbReference type="ARBA" id="ARBA00023270"/>
    </source>
</evidence>
<evidence type="ECO:0000256" key="2">
    <source>
        <dbReference type="ARBA" id="ARBA00004496"/>
    </source>
</evidence>
<evidence type="ECO:0000256" key="3">
    <source>
        <dbReference type="ARBA" id="ARBA00004857"/>
    </source>
</evidence>
<dbReference type="PANTHER" id="PTHR10683:SF31">
    <property type="entry name" value="TRANSALDOLASE"/>
    <property type="match status" value="1"/>
</dbReference>
<protein>
    <recommendedName>
        <fullName evidence="5 10">Transaldolase</fullName>
        <ecNumber evidence="5 10">2.2.1.2</ecNumber>
    </recommendedName>
</protein>
<evidence type="ECO:0000256" key="10">
    <source>
        <dbReference type="HAMAP-Rule" id="MF_00493"/>
    </source>
</evidence>
<accession>A0ABU5DMU9</accession>
<dbReference type="InterPro" id="IPR013785">
    <property type="entry name" value="Aldolase_TIM"/>
</dbReference>
<comment type="function">
    <text evidence="1 10">Transaldolase is important for the balance of metabolites in the pentose-phosphate pathway.</text>
</comment>